<dbReference type="PANTHER" id="PTHR21337">
    <property type="entry name" value="PHOSPHO-2-DEHYDRO-3-DEOXYHEPTONATE ALDOLASE 1, 2"/>
    <property type="match status" value="1"/>
</dbReference>
<evidence type="ECO:0000256" key="1">
    <source>
        <dbReference type="ARBA" id="ARBA00008911"/>
    </source>
</evidence>
<dbReference type="EMBL" id="UINC01003510">
    <property type="protein sequence ID" value="SVA06956.1"/>
    <property type="molecule type" value="Genomic_DNA"/>
</dbReference>
<dbReference type="InterPro" id="IPR002480">
    <property type="entry name" value="DAHP_synth_2"/>
</dbReference>
<dbReference type="AlphaFoldDB" id="A0A381SSH6"/>
<comment type="similarity">
    <text evidence="1">Belongs to the class-II DAHP synthase family.</text>
</comment>
<dbReference type="EC" id="2.5.1.54" evidence="2"/>
<gene>
    <name evidence="4" type="ORF">METZ01_LOCUS59810</name>
</gene>
<evidence type="ECO:0000256" key="2">
    <source>
        <dbReference type="ARBA" id="ARBA00012694"/>
    </source>
</evidence>
<proteinExistence type="inferred from homology"/>
<dbReference type="SUPFAM" id="SSF51569">
    <property type="entry name" value="Aldolase"/>
    <property type="match status" value="1"/>
</dbReference>
<dbReference type="InterPro" id="IPR013785">
    <property type="entry name" value="Aldolase_TIM"/>
</dbReference>
<dbReference type="GO" id="GO:0003849">
    <property type="term" value="F:3-deoxy-7-phosphoheptulonate synthase activity"/>
    <property type="evidence" value="ECO:0007669"/>
    <property type="project" value="UniProtKB-EC"/>
</dbReference>
<protein>
    <recommendedName>
        <fullName evidence="2">3-deoxy-7-phosphoheptulonate synthase</fullName>
        <ecNumber evidence="2">2.5.1.54</ecNumber>
    </recommendedName>
</protein>
<keyword evidence="3" id="KW-0808">Transferase</keyword>
<dbReference type="Gene3D" id="3.20.20.70">
    <property type="entry name" value="Aldolase class I"/>
    <property type="match status" value="1"/>
</dbReference>
<evidence type="ECO:0000313" key="4">
    <source>
        <dbReference type="EMBL" id="SVA06956.1"/>
    </source>
</evidence>
<dbReference type="NCBIfam" id="TIGR01358">
    <property type="entry name" value="DAHP_synth_II"/>
    <property type="match status" value="1"/>
</dbReference>
<organism evidence="4">
    <name type="scientific">marine metagenome</name>
    <dbReference type="NCBI Taxonomy" id="408172"/>
    <lineage>
        <taxon>unclassified sequences</taxon>
        <taxon>metagenomes</taxon>
        <taxon>ecological metagenomes</taxon>
    </lineage>
</organism>
<dbReference type="Pfam" id="PF01474">
    <property type="entry name" value="DAHP_synth_2"/>
    <property type="match status" value="1"/>
</dbReference>
<reference evidence="4" key="1">
    <citation type="submission" date="2018-05" db="EMBL/GenBank/DDBJ databases">
        <authorList>
            <person name="Lanie J.A."/>
            <person name="Ng W.-L."/>
            <person name="Kazmierczak K.M."/>
            <person name="Andrzejewski T.M."/>
            <person name="Davidsen T.M."/>
            <person name="Wayne K.J."/>
            <person name="Tettelin H."/>
            <person name="Glass J.I."/>
            <person name="Rusch D."/>
            <person name="Podicherti R."/>
            <person name="Tsui H.-C.T."/>
            <person name="Winkler M.E."/>
        </authorList>
    </citation>
    <scope>NUCLEOTIDE SEQUENCE</scope>
</reference>
<dbReference type="PANTHER" id="PTHR21337:SF0">
    <property type="entry name" value="PHOSPHO-2-DEHYDRO-3-DEOXYHEPTONATE ALDOLASE"/>
    <property type="match status" value="1"/>
</dbReference>
<dbReference type="GO" id="GO:0009073">
    <property type="term" value="P:aromatic amino acid family biosynthetic process"/>
    <property type="evidence" value="ECO:0007669"/>
    <property type="project" value="InterPro"/>
</dbReference>
<accession>A0A381SSH6</accession>
<evidence type="ECO:0000256" key="3">
    <source>
        <dbReference type="ARBA" id="ARBA00022679"/>
    </source>
</evidence>
<name>A0A381SSH6_9ZZZZ</name>
<sequence>MKKWTLNSWKNYPAKHLPKYEDEKELDLVLSKINRFPPLVFAGETRFLKESLSQVVEGKAFLLQGGDCAESFAEFHPDNIRDTFKVILQMALVLTASASLPVVKVGRIAGQFSKPRSSPVEIKDGKELPSYLGDNINGIEFSEKLRKPDAKRMFKAYSQAASTLNLLRAFSQGGFADLRQVHLWNLSFVNKSDQGKRYKVMQEKISDALSFMEACGINPDSNRRLRTVSFYTSHEALLLPFEQAMTRVDSTTGEYHDTSAHFVWIGDRTRQPDGAHVEFCRGIKNPIGLKCGPSLKSEELIKLCNILNPKNEPGRLTLISRFGADNVEKFLPKLIKVIKKEGFNVIWSCDPMHGNTIKATTGFKTRTFNNILQEVKNVFAIHQAEGTYAGGLHIEMTGQDVTECTGGAQKISEKDLSHRYHTHCDPRLNASQALELAFLISDEIKKNSKYSKNIIQAAS</sequence>